<dbReference type="InterPro" id="IPR045886">
    <property type="entry name" value="ThiF/MoeB/HesA"/>
</dbReference>
<dbReference type="RefSeq" id="WP_036179869.1">
    <property type="nucleotide sequence ID" value="NZ_AVCZ01000060.1"/>
</dbReference>
<name>A0A0A3J0E8_9BACL</name>
<dbReference type="PANTHER" id="PTHR10953:SF102">
    <property type="entry name" value="ADENYLYLTRANSFERASE AND SULFURTRANSFERASE MOCS3"/>
    <property type="match status" value="1"/>
</dbReference>
<dbReference type="Pfam" id="PF00899">
    <property type="entry name" value="ThiF"/>
    <property type="match status" value="1"/>
</dbReference>
<dbReference type="Gene3D" id="3.40.50.720">
    <property type="entry name" value="NAD(P)-binding Rossmann-like Domain"/>
    <property type="match status" value="1"/>
</dbReference>
<protein>
    <submittedName>
        <fullName evidence="3">Thiamine biosynthesis protein MoeB</fullName>
    </submittedName>
</protein>
<gene>
    <name evidence="3" type="ORF">CD30_18160</name>
</gene>
<feature type="domain" description="THIF-type NAD/FAD binding fold" evidence="2">
    <location>
        <begin position="5"/>
        <end position="241"/>
    </location>
</feature>
<dbReference type="FunFam" id="3.40.50.720:FF:000080">
    <property type="entry name" value="Thiazole biosynthesis adenylyltransferase ThiF"/>
    <property type="match status" value="1"/>
</dbReference>
<dbReference type="GO" id="GO:0004792">
    <property type="term" value="F:thiosulfate-cyanide sulfurtransferase activity"/>
    <property type="evidence" value="ECO:0007669"/>
    <property type="project" value="TreeGrafter"/>
</dbReference>
<dbReference type="SUPFAM" id="SSF69572">
    <property type="entry name" value="Activating enzymes of the ubiquitin-like proteins"/>
    <property type="match status" value="1"/>
</dbReference>
<accession>A0A0A3J0E8</accession>
<dbReference type="InterPro" id="IPR035985">
    <property type="entry name" value="Ubiquitin-activating_enz"/>
</dbReference>
<evidence type="ECO:0000313" key="4">
    <source>
        <dbReference type="Proteomes" id="UP000030595"/>
    </source>
</evidence>
<organism evidence="3 4">
    <name type="scientific">Ureibacillus massiliensis 4400831 = CIP 108448 = CCUG 49529</name>
    <dbReference type="NCBI Taxonomy" id="1211035"/>
    <lineage>
        <taxon>Bacteria</taxon>
        <taxon>Bacillati</taxon>
        <taxon>Bacillota</taxon>
        <taxon>Bacilli</taxon>
        <taxon>Bacillales</taxon>
        <taxon>Caryophanaceae</taxon>
        <taxon>Ureibacillus</taxon>
    </lineage>
</organism>
<dbReference type="CDD" id="cd00757">
    <property type="entry name" value="ThiF_MoeB_HesA_family"/>
    <property type="match status" value="1"/>
</dbReference>
<dbReference type="GO" id="GO:0008641">
    <property type="term" value="F:ubiquitin-like modifier activating enzyme activity"/>
    <property type="evidence" value="ECO:0007669"/>
    <property type="project" value="InterPro"/>
</dbReference>
<dbReference type="PANTHER" id="PTHR10953">
    <property type="entry name" value="UBIQUITIN-ACTIVATING ENZYME E1"/>
    <property type="match status" value="1"/>
</dbReference>
<keyword evidence="4" id="KW-1185">Reference proteome</keyword>
<dbReference type="NCBIfam" id="NF009123">
    <property type="entry name" value="PRK12475.1"/>
    <property type="match status" value="1"/>
</dbReference>
<sequence length="338" mass="38199">MDNRYSRQEMFNCIGIEGQRNIRQKHVLIVGVGALGSSSAEMLVRSGVGKITLIDRDYVEWSNLQRQQLYCEEDVIDQLPKAIAAKRRLNEINHEVEIDAYVYEATFENLEPLIKDVDVIVDGTDNFDIRFLLNDISQKYKIPFIFGACVGSYGSTFTIIPDKTACLHCILEKIPLTGATCDLVGVISPIVQMIASYQVAECLKLLVEDSEALRSTYLAIDLWKNQFVSINLKKAKNNNCLSCGVVPTFPFLQYEANMKTTILCGRDTVQIRPSQHHDINFDSIEKELKKRGSVKRNPFLITCDLSPYRLVLFQDGRALIHGTNDVEQAKSLYYSLLG</sequence>
<dbReference type="AlphaFoldDB" id="A0A0A3J0E8"/>
<evidence type="ECO:0000313" key="3">
    <source>
        <dbReference type="EMBL" id="KGR88633.1"/>
    </source>
</evidence>
<comment type="caution">
    <text evidence="3">The sequence shown here is derived from an EMBL/GenBank/DDBJ whole genome shotgun (WGS) entry which is preliminary data.</text>
</comment>
<dbReference type="GO" id="GO:0005829">
    <property type="term" value="C:cytosol"/>
    <property type="evidence" value="ECO:0007669"/>
    <property type="project" value="TreeGrafter"/>
</dbReference>
<dbReference type="OrthoDB" id="9804286at2"/>
<comment type="similarity">
    <text evidence="1">Belongs to the HesA/MoeB/ThiF family.</text>
</comment>
<evidence type="ECO:0000259" key="2">
    <source>
        <dbReference type="Pfam" id="PF00899"/>
    </source>
</evidence>
<dbReference type="Proteomes" id="UP000030595">
    <property type="component" value="Unassembled WGS sequence"/>
</dbReference>
<dbReference type="eggNOG" id="COG0476">
    <property type="taxonomic scope" value="Bacteria"/>
</dbReference>
<proteinExistence type="inferred from homology"/>
<dbReference type="InterPro" id="IPR000594">
    <property type="entry name" value="ThiF_NAD_FAD-bd"/>
</dbReference>
<evidence type="ECO:0000256" key="1">
    <source>
        <dbReference type="ARBA" id="ARBA00009919"/>
    </source>
</evidence>
<dbReference type="GO" id="GO:0016779">
    <property type="term" value="F:nucleotidyltransferase activity"/>
    <property type="evidence" value="ECO:0007669"/>
    <property type="project" value="TreeGrafter"/>
</dbReference>
<reference evidence="3 4" key="1">
    <citation type="submission" date="2014-02" db="EMBL/GenBank/DDBJ databases">
        <title>Draft genome sequence of Lysinibacillus massiliensis CCUG 49529.</title>
        <authorList>
            <person name="Zhang F."/>
            <person name="Wang G."/>
            <person name="Zhang L."/>
        </authorList>
    </citation>
    <scope>NUCLEOTIDE SEQUENCE [LARGE SCALE GENOMIC DNA]</scope>
    <source>
        <strain evidence="3 4">CCUG 49529</strain>
    </source>
</reference>
<dbReference type="GO" id="GO:0008146">
    <property type="term" value="F:sulfotransferase activity"/>
    <property type="evidence" value="ECO:0007669"/>
    <property type="project" value="TreeGrafter"/>
</dbReference>
<dbReference type="EMBL" id="JPVQ01000060">
    <property type="protein sequence ID" value="KGR88633.1"/>
    <property type="molecule type" value="Genomic_DNA"/>
</dbReference>